<keyword evidence="8" id="KW-0546">Nucleotide metabolism</keyword>
<keyword evidence="3" id="KW-0963">Cytoplasm</keyword>
<comment type="catalytic activity">
    <reaction evidence="12">
        <text>dITP + H2O = dIMP + diphosphate + H(+)</text>
        <dbReference type="Rhea" id="RHEA:28342"/>
        <dbReference type="ChEBI" id="CHEBI:15377"/>
        <dbReference type="ChEBI" id="CHEBI:15378"/>
        <dbReference type="ChEBI" id="CHEBI:33019"/>
        <dbReference type="ChEBI" id="CHEBI:61194"/>
        <dbReference type="ChEBI" id="CHEBI:61382"/>
        <dbReference type="EC" id="3.6.1.66"/>
    </reaction>
    <physiologicalReaction direction="left-to-right" evidence="12">
        <dbReference type="Rhea" id="RHEA:28343"/>
    </physiologicalReaction>
</comment>
<dbReference type="AlphaFoldDB" id="A0A177B795"/>
<evidence type="ECO:0000313" key="15">
    <source>
        <dbReference type="Proteomes" id="UP000078046"/>
    </source>
</evidence>
<keyword evidence="7" id="KW-0460">Magnesium</keyword>
<dbReference type="PANTHER" id="PTHR11067">
    <property type="entry name" value="INOSINE TRIPHOSPHATE PYROPHOSPHATASE/HAM1 PROTEIN"/>
    <property type="match status" value="1"/>
</dbReference>
<keyword evidence="4" id="KW-0479">Metal-binding</keyword>
<evidence type="ECO:0000256" key="3">
    <source>
        <dbReference type="ARBA" id="ARBA00022490"/>
    </source>
</evidence>
<proteinExistence type="inferred from homology"/>
<accession>A0A177B795</accession>
<dbReference type="GO" id="GO:0036220">
    <property type="term" value="F:ITP diphosphatase activity"/>
    <property type="evidence" value="ECO:0007669"/>
    <property type="project" value="UniProtKB-EC"/>
</dbReference>
<evidence type="ECO:0000313" key="14">
    <source>
        <dbReference type="EMBL" id="OAF70126.1"/>
    </source>
</evidence>
<dbReference type="EC" id="3.6.1.66" evidence="10"/>
<dbReference type="GO" id="GO:0009143">
    <property type="term" value="P:nucleoside triphosphate catabolic process"/>
    <property type="evidence" value="ECO:0007669"/>
    <property type="project" value="InterPro"/>
</dbReference>
<gene>
    <name evidence="14" type="ORF">A3Q56_02113</name>
</gene>
<evidence type="ECO:0000256" key="7">
    <source>
        <dbReference type="ARBA" id="ARBA00022842"/>
    </source>
</evidence>
<dbReference type="GO" id="GO:0005737">
    <property type="term" value="C:cytoplasm"/>
    <property type="evidence" value="ECO:0007669"/>
    <property type="project" value="UniProtKB-SubCell"/>
</dbReference>
<evidence type="ECO:0000256" key="10">
    <source>
        <dbReference type="ARBA" id="ARBA00066468"/>
    </source>
</evidence>
<dbReference type="InterPro" id="IPR002637">
    <property type="entry name" value="RdgB/HAM1"/>
</dbReference>
<evidence type="ECO:0000256" key="11">
    <source>
        <dbReference type="ARBA" id="ARBA00093218"/>
    </source>
</evidence>
<dbReference type="GO" id="GO:0046872">
    <property type="term" value="F:metal ion binding"/>
    <property type="evidence" value="ECO:0007669"/>
    <property type="project" value="UniProtKB-KW"/>
</dbReference>
<dbReference type="EMBL" id="LWCA01000185">
    <property type="protein sequence ID" value="OAF70126.1"/>
    <property type="molecule type" value="Genomic_DNA"/>
</dbReference>
<protein>
    <recommendedName>
        <fullName evidence="10">XTP/dITP diphosphatase</fullName>
        <ecNumber evidence="10">3.6.1.66</ecNumber>
    </recommendedName>
</protein>
<comment type="catalytic activity">
    <reaction evidence="13">
        <text>N(6)-hydroxy-dATP + H2O = N(6)-hydroxy-dAMP + diphosphate + H(+)</text>
        <dbReference type="Rhea" id="RHEA:83971"/>
        <dbReference type="ChEBI" id="CHEBI:15377"/>
        <dbReference type="ChEBI" id="CHEBI:15378"/>
        <dbReference type="ChEBI" id="CHEBI:33019"/>
        <dbReference type="ChEBI" id="CHEBI:233529"/>
        <dbReference type="ChEBI" id="CHEBI:233530"/>
    </reaction>
    <physiologicalReaction direction="left-to-right" evidence="13">
        <dbReference type="Rhea" id="RHEA:83972"/>
    </physiologicalReaction>
</comment>
<dbReference type="FunFam" id="3.90.950.10:FF:000003">
    <property type="entry name" value="Inosine triphosphate pyrophosphatase"/>
    <property type="match status" value="1"/>
</dbReference>
<evidence type="ECO:0000256" key="6">
    <source>
        <dbReference type="ARBA" id="ARBA00022801"/>
    </source>
</evidence>
<comment type="caution">
    <text evidence="14">The sequence shown here is derived from an EMBL/GenBank/DDBJ whole genome shotgun (WGS) entry which is preliminary data.</text>
</comment>
<dbReference type="SUPFAM" id="SSF52972">
    <property type="entry name" value="ITPase-like"/>
    <property type="match status" value="1"/>
</dbReference>
<keyword evidence="15" id="KW-1185">Reference proteome</keyword>
<evidence type="ECO:0000256" key="2">
    <source>
        <dbReference type="ARBA" id="ARBA00008023"/>
    </source>
</evidence>
<evidence type="ECO:0000256" key="13">
    <source>
        <dbReference type="ARBA" id="ARBA00093271"/>
    </source>
</evidence>
<evidence type="ECO:0000256" key="8">
    <source>
        <dbReference type="ARBA" id="ARBA00023080"/>
    </source>
</evidence>
<reference evidence="14 15" key="1">
    <citation type="submission" date="2016-04" db="EMBL/GenBank/DDBJ databases">
        <title>The genome of Intoshia linei affirms orthonectids as highly simplified spiralians.</title>
        <authorList>
            <person name="Mikhailov K.V."/>
            <person name="Slusarev G.S."/>
            <person name="Nikitin M.A."/>
            <person name="Logacheva M.D."/>
            <person name="Penin A."/>
            <person name="Aleoshin V."/>
            <person name="Panchin Y.V."/>
        </authorList>
    </citation>
    <scope>NUCLEOTIDE SEQUENCE [LARGE SCALE GENOMIC DNA]</scope>
    <source>
        <strain evidence="14">Intl2013</strain>
        <tissue evidence="14">Whole animal</tissue>
    </source>
</reference>
<dbReference type="InterPro" id="IPR029001">
    <property type="entry name" value="ITPase-like_fam"/>
</dbReference>
<evidence type="ECO:0000256" key="1">
    <source>
        <dbReference type="ARBA" id="ARBA00004496"/>
    </source>
</evidence>
<evidence type="ECO:0000256" key="4">
    <source>
        <dbReference type="ARBA" id="ARBA00022723"/>
    </source>
</evidence>
<comment type="catalytic activity">
    <reaction evidence="11">
        <text>ITP + H2O = IMP + diphosphate + H(+)</text>
        <dbReference type="Rhea" id="RHEA:29399"/>
        <dbReference type="ChEBI" id="CHEBI:15377"/>
        <dbReference type="ChEBI" id="CHEBI:15378"/>
        <dbReference type="ChEBI" id="CHEBI:33019"/>
        <dbReference type="ChEBI" id="CHEBI:58053"/>
        <dbReference type="ChEBI" id="CHEBI:61402"/>
        <dbReference type="EC" id="3.6.1.66"/>
    </reaction>
    <physiologicalReaction direction="left-to-right" evidence="11">
        <dbReference type="Rhea" id="RHEA:29400"/>
    </physiologicalReaction>
</comment>
<evidence type="ECO:0000256" key="5">
    <source>
        <dbReference type="ARBA" id="ARBA00022741"/>
    </source>
</evidence>
<dbReference type="GO" id="GO:0000166">
    <property type="term" value="F:nucleotide binding"/>
    <property type="evidence" value="ECO:0007669"/>
    <property type="project" value="UniProtKB-KW"/>
</dbReference>
<dbReference type="CDD" id="cd00515">
    <property type="entry name" value="HAM1"/>
    <property type="match status" value="1"/>
</dbReference>
<evidence type="ECO:0000256" key="12">
    <source>
        <dbReference type="ARBA" id="ARBA00093255"/>
    </source>
</evidence>
<dbReference type="Proteomes" id="UP000078046">
    <property type="component" value="Unassembled WGS sequence"/>
</dbReference>
<sequence>MKILFVTSNENKYQEAEDIVKSLVTNKNIFFDRIKIDLVEIQGTSDEVAIDKLKRAYKEIKTDYGDDTPSILIEDSCLGFKALGGLPGVYIRDFLKKLGVDDLPKLLNGFEDKSAEVKCTLGFMDNRQNKGKIMLFVGTTNGKIVEPRGKITFGWDPIFKPDFCEKTYAEMNENEKNNMSHRYKAFKNLCDYLQE</sequence>
<dbReference type="OrthoDB" id="6288734at2759"/>
<comment type="subcellular location">
    <subcellularLocation>
        <location evidence="1">Cytoplasm</location>
    </subcellularLocation>
</comment>
<organism evidence="14 15">
    <name type="scientific">Intoshia linei</name>
    <dbReference type="NCBI Taxonomy" id="1819745"/>
    <lineage>
        <taxon>Eukaryota</taxon>
        <taxon>Metazoa</taxon>
        <taxon>Spiralia</taxon>
        <taxon>Lophotrochozoa</taxon>
        <taxon>Mesozoa</taxon>
        <taxon>Orthonectida</taxon>
        <taxon>Rhopaluridae</taxon>
        <taxon>Intoshia</taxon>
    </lineage>
</organism>
<comment type="similarity">
    <text evidence="2">Belongs to the HAM1 NTPase family.</text>
</comment>
<dbReference type="Pfam" id="PF01725">
    <property type="entry name" value="Ham1p_like"/>
    <property type="match status" value="1"/>
</dbReference>
<dbReference type="GO" id="GO:0009117">
    <property type="term" value="P:nucleotide metabolic process"/>
    <property type="evidence" value="ECO:0007669"/>
    <property type="project" value="UniProtKB-KW"/>
</dbReference>
<dbReference type="PANTHER" id="PTHR11067:SF9">
    <property type="entry name" value="INOSINE TRIPHOSPHATE PYROPHOSPHATASE"/>
    <property type="match status" value="1"/>
</dbReference>
<dbReference type="Gene3D" id="3.90.950.10">
    <property type="match status" value="1"/>
</dbReference>
<keyword evidence="5" id="KW-0547">Nucleotide-binding</keyword>
<name>A0A177B795_9BILA</name>
<keyword evidence="6" id="KW-0378">Hydrolase</keyword>
<evidence type="ECO:0000256" key="9">
    <source>
        <dbReference type="ARBA" id="ARBA00054940"/>
    </source>
</evidence>
<comment type="function">
    <text evidence="9">Pyrophosphatase that hydrolyzes the non-canonical purine nucleotides inosine triphosphate (ITP), deoxyinosine triphosphate (dITP) as well as 2'-deoxy-N-6-hydroxylaminopurine triphosphate (dHAPTP) and xanthosine 5'-triphosphate (XTP) to their respective monophosphate derivatives. The enzyme does not distinguish between the deoxy- and ribose forms. Probably excludes non-canonical purines from RNA and DNA precursor pools, thus preventing their incorporation into RNA and DNA and avoiding chromosomal lesions.</text>
</comment>